<dbReference type="EMBL" id="DXBB01000064">
    <property type="protein sequence ID" value="HIZ72804.1"/>
    <property type="molecule type" value="Genomic_DNA"/>
</dbReference>
<dbReference type="Gene3D" id="2.115.10.20">
    <property type="entry name" value="Glycosyl hydrolase domain, family 43"/>
    <property type="match status" value="1"/>
</dbReference>
<dbReference type="PANTHER" id="PTHR22925:SF3">
    <property type="entry name" value="GLYCOSYL HYDROLASE FAMILY PROTEIN 43"/>
    <property type="match status" value="1"/>
</dbReference>
<sequence>MSDKLYQVKPLLDTSGRRVQAHGGSVFYEDGVYYFYGENKEKSTGKDKIWTWGVRAYSSCDLVNWKDEGLIIPPEIEDKKSLLHPYHHLDRPHIVRSKKTGKYVCWLKFCGKNEFCFAVLVADQFLGPYKLIKSYFRPYDADVGDFDIHDFGERGVYLYFADGKKGIIGCRLTDDCTDVTEEHRLYYSDRTVPYCREAVAVFEAKENIYMLTSGMTSYVPNPSEAAKLSAPLGELTELGDPHIGDKSGASFLSQISCVFLHRGTNTHIAVADRWIASFQSKREQHLRTLNAIAACCAPGKYHAPLKDIMAVSKLPLNSNKIDTSVADYVILPIEWEGEKPVLRWKDEWRLKDVR</sequence>
<proteinExistence type="predicted"/>
<name>A0A9D2K0M8_9FIRM</name>
<dbReference type="SUPFAM" id="SSF75005">
    <property type="entry name" value="Arabinanase/levansucrase/invertase"/>
    <property type="match status" value="1"/>
</dbReference>
<evidence type="ECO:0000313" key="2">
    <source>
        <dbReference type="Proteomes" id="UP000824102"/>
    </source>
</evidence>
<reference evidence="1" key="1">
    <citation type="journal article" date="2021" name="PeerJ">
        <title>Extensive microbial diversity within the chicken gut microbiome revealed by metagenomics and culture.</title>
        <authorList>
            <person name="Gilroy R."/>
            <person name="Ravi A."/>
            <person name="Getino M."/>
            <person name="Pursley I."/>
            <person name="Horton D.L."/>
            <person name="Alikhan N.F."/>
            <person name="Baker D."/>
            <person name="Gharbi K."/>
            <person name="Hall N."/>
            <person name="Watson M."/>
            <person name="Adriaenssens E.M."/>
            <person name="Foster-Nyarko E."/>
            <person name="Jarju S."/>
            <person name="Secka A."/>
            <person name="Antonio M."/>
            <person name="Oren A."/>
            <person name="Chaudhuri R.R."/>
            <person name="La Ragione R."/>
            <person name="Hildebrand F."/>
            <person name="Pallen M.J."/>
        </authorList>
    </citation>
    <scope>NUCLEOTIDE SEQUENCE</scope>
    <source>
        <strain evidence="1">ChiW7-2402</strain>
    </source>
</reference>
<reference evidence="1" key="2">
    <citation type="submission" date="2021-04" db="EMBL/GenBank/DDBJ databases">
        <authorList>
            <person name="Gilroy R."/>
        </authorList>
    </citation>
    <scope>NUCLEOTIDE SEQUENCE</scope>
    <source>
        <strain evidence="1">ChiW7-2402</strain>
    </source>
</reference>
<dbReference type="InterPro" id="IPR023296">
    <property type="entry name" value="Glyco_hydro_beta-prop_sf"/>
</dbReference>
<dbReference type="Proteomes" id="UP000824102">
    <property type="component" value="Unassembled WGS sequence"/>
</dbReference>
<comment type="caution">
    <text evidence="1">The sequence shown here is derived from an EMBL/GenBank/DDBJ whole genome shotgun (WGS) entry which is preliminary data.</text>
</comment>
<organism evidence="1 2">
    <name type="scientific">Candidatus Gallimonas intestinavium</name>
    <dbReference type="NCBI Taxonomy" id="2838603"/>
    <lineage>
        <taxon>Bacteria</taxon>
        <taxon>Bacillati</taxon>
        <taxon>Bacillota</taxon>
        <taxon>Clostridia</taxon>
        <taxon>Candidatus Gallimonas</taxon>
    </lineage>
</organism>
<accession>A0A9D2K0M8</accession>
<gene>
    <name evidence="1" type="ORF">H9964_04415</name>
</gene>
<dbReference type="AlphaFoldDB" id="A0A9D2K0M8"/>
<protein>
    <submittedName>
        <fullName evidence="1">Family 43 glycosylhydrolase</fullName>
    </submittedName>
</protein>
<evidence type="ECO:0000313" key="1">
    <source>
        <dbReference type="EMBL" id="HIZ72804.1"/>
    </source>
</evidence>
<dbReference type="PANTHER" id="PTHR22925">
    <property type="entry name" value="GLYCOSYL HYDROLASE 43 FAMILY MEMBER"/>
    <property type="match status" value="1"/>
</dbReference>